<dbReference type="Pfam" id="PF01529">
    <property type="entry name" value="DHHC"/>
    <property type="match status" value="1"/>
</dbReference>
<organism evidence="12 13">
    <name type="scientific">Stichopus japonicus</name>
    <name type="common">Sea cucumber</name>
    <dbReference type="NCBI Taxonomy" id="307972"/>
    <lineage>
        <taxon>Eukaryota</taxon>
        <taxon>Metazoa</taxon>
        <taxon>Echinodermata</taxon>
        <taxon>Eleutherozoa</taxon>
        <taxon>Echinozoa</taxon>
        <taxon>Holothuroidea</taxon>
        <taxon>Aspidochirotacea</taxon>
        <taxon>Aspidochirotida</taxon>
        <taxon>Stichopodidae</taxon>
        <taxon>Apostichopus</taxon>
    </lineage>
</organism>
<dbReference type="GO" id="GO:0005794">
    <property type="term" value="C:Golgi apparatus"/>
    <property type="evidence" value="ECO:0007669"/>
    <property type="project" value="TreeGrafter"/>
</dbReference>
<feature type="transmembrane region" description="Helical" evidence="10">
    <location>
        <begin position="149"/>
        <end position="169"/>
    </location>
</feature>
<gene>
    <name evidence="12" type="ORF">BSL78_03658</name>
</gene>
<evidence type="ECO:0000256" key="2">
    <source>
        <dbReference type="ARBA" id="ARBA00022679"/>
    </source>
</evidence>
<reference evidence="12 13" key="1">
    <citation type="journal article" date="2017" name="PLoS Biol.">
        <title>The sea cucumber genome provides insights into morphological evolution and visceral regeneration.</title>
        <authorList>
            <person name="Zhang X."/>
            <person name="Sun L."/>
            <person name="Yuan J."/>
            <person name="Sun Y."/>
            <person name="Gao Y."/>
            <person name="Zhang L."/>
            <person name="Li S."/>
            <person name="Dai H."/>
            <person name="Hamel J.F."/>
            <person name="Liu C."/>
            <person name="Yu Y."/>
            <person name="Liu S."/>
            <person name="Lin W."/>
            <person name="Guo K."/>
            <person name="Jin S."/>
            <person name="Xu P."/>
            <person name="Storey K.B."/>
            <person name="Huan P."/>
            <person name="Zhang T."/>
            <person name="Zhou Y."/>
            <person name="Zhang J."/>
            <person name="Lin C."/>
            <person name="Li X."/>
            <person name="Xing L."/>
            <person name="Huo D."/>
            <person name="Sun M."/>
            <person name="Wang L."/>
            <person name="Mercier A."/>
            <person name="Li F."/>
            <person name="Yang H."/>
            <person name="Xiang J."/>
        </authorList>
    </citation>
    <scope>NUCLEOTIDE SEQUENCE [LARGE SCALE GENOMIC DNA]</scope>
    <source>
        <strain evidence="12">Shaxun</strain>
        <tissue evidence="12">Muscle</tissue>
    </source>
</reference>
<dbReference type="OrthoDB" id="331948at2759"/>
<keyword evidence="2 10" id="KW-0808">Transferase</keyword>
<dbReference type="PANTHER" id="PTHR22883:SF43">
    <property type="entry name" value="PALMITOYLTRANSFERASE APP"/>
    <property type="match status" value="1"/>
</dbReference>
<keyword evidence="6" id="KW-0564">Palmitate</keyword>
<sequence>MQHLEPHGYSTHTLADYNEAIDLLILPGDIIRQDEDVEINSSHQPKFMFTHGASTIICLVGSKDSDIRIIRWIFIYGEKASSFLWSSLIPRFVRQWLDSVTDRLLYQRNPAFQVIYVVLWLTVFVQFSLETDWLLRKYRIASNLSTVAYAGFFGNLVLFLCCSWTNPGIITKSGYRKLIVEYDYDNQMFKKDSRCKSCEILKPARSKHCAICDHCVHRFDHHCTWINNCVGARNVRYFLLFLLSITLQCALVAALSTMAMWKLADVTGLLDAQYLDANQVKRPVTIFIIVQHLFMQRPFIIFITASLWLLVILTGAFTSYHIFLACTNQTTNERYKLAEMKKENRKLNMKIGKKDDKLKTREIVRFYNAGLWRNLKEVFL</sequence>
<comment type="catalytic activity">
    <reaction evidence="9 10">
        <text>L-cysteinyl-[protein] + hexadecanoyl-CoA = S-hexadecanoyl-L-cysteinyl-[protein] + CoA</text>
        <dbReference type="Rhea" id="RHEA:36683"/>
        <dbReference type="Rhea" id="RHEA-COMP:10131"/>
        <dbReference type="Rhea" id="RHEA-COMP:11032"/>
        <dbReference type="ChEBI" id="CHEBI:29950"/>
        <dbReference type="ChEBI" id="CHEBI:57287"/>
        <dbReference type="ChEBI" id="CHEBI:57379"/>
        <dbReference type="ChEBI" id="CHEBI:74151"/>
        <dbReference type="EC" id="2.3.1.225"/>
    </reaction>
</comment>
<evidence type="ECO:0000313" key="13">
    <source>
        <dbReference type="Proteomes" id="UP000230750"/>
    </source>
</evidence>
<evidence type="ECO:0000256" key="3">
    <source>
        <dbReference type="ARBA" id="ARBA00022692"/>
    </source>
</evidence>
<evidence type="ECO:0000256" key="9">
    <source>
        <dbReference type="ARBA" id="ARBA00048048"/>
    </source>
</evidence>
<evidence type="ECO:0000256" key="6">
    <source>
        <dbReference type="ARBA" id="ARBA00023139"/>
    </source>
</evidence>
<feature type="transmembrane region" description="Helical" evidence="10">
    <location>
        <begin position="111"/>
        <end position="129"/>
    </location>
</feature>
<dbReference type="Proteomes" id="UP000230750">
    <property type="component" value="Unassembled WGS sequence"/>
</dbReference>
<dbReference type="STRING" id="307972.A0A2G8LGS1"/>
<dbReference type="AlphaFoldDB" id="A0A2G8LGS1"/>
<evidence type="ECO:0000256" key="10">
    <source>
        <dbReference type="RuleBase" id="RU079119"/>
    </source>
</evidence>
<feature type="transmembrane region" description="Helical" evidence="10">
    <location>
        <begin position="299"/>
        <end position="326"/>
    </location>
</feature>
<dbReference type="InterPro" id="IPR001594">
    <property type="entry name" value="Palmitoyltrfase_DHHC"/>
</dbReference>
<keyword evidence="8 10" id="KW-0012">Acyltransferase</keyword>
<keyword evidence="7" id="KW-0449">Lipoprotein</keyword>
<dbReference type="PROSITE" id="PS50216">
    <property type="entry name" value="DHHC"/>
    <property type="match status" value="1"/>
</dbReference>
<dbReference type="GO" id="GO:0006612">
    <property type="term" value="P:protein targeting to membrane"/>
    <property type="evidence" value="ECO:0007669"/>
    <property type="project" value="TreeGrafter"/>
</dbReference>
<dbReference type="PANTHER" id="PTHR22883">
    <property type="entry name" value="ZINC FINGER DHHC DOMAIN CONTAINING PROTEIN"/>
    <property type="match status" value="1"/>
</dbReference>
<evidence type="ECO:0000259" key="11">
    <source>
        <dbReference type="Pfam" id="PF01529"/>
    </source>
</evidence>
<name>A0A2G8LGS1_STIJA</name>
<dbReference type="GO" id="GO:0019706">
    <property type="term" value="F:protein-cysteine S-palmitoyltransferase activity"/>
    <property type="evidence" value="ECO:0007669"/>
    <property type="project" value="UniProtKB-EC"/>
</dbReference>
<keyword evidence="5 10" id="KW-0472">Membrane</keyword>
<dbReference type="InterPro" id="IPR039859">
    <property type="entry name" value="PFA4/ZDH16/20/ERF2-like"/>
</dbReference>
<feature type="domain" description="Palmitoyltransferase DHHC" evidence="11">
    <location>
        <begin position="190"/>
        <end position="336"/>
    </location>
</feature>
<dbReference type="EC" id="2.3.1.225" evidence="10"/>
<feature type="transmembrane region" description="Helical" evidence="10">
    <location>
        <begin position="237"/>
        <end position="261"/>
    </location>
</feature>
<accession>A0A2G8LGS1</accession>
<comment type="caution">
    <text evidence="12">The sequence shown here is derived from an EMBL/GenBank/DDBJ whole genome shotgun (WGS) entry which is preliminary data.</text>
</comment>
<evidence type="ECO:0000256" key="8">
    <source>
        <dbReference type="ARBA" id="ARBA00023315"/>
    </source>
</evidence>
<keyword evidence="13" id="KW-1185">Reference proteome</keyword>
<comment type="similarity">
    <text evidence="10">Belongs to the DHHC palmitoyltransferase family.</text>
</comment>
<evidence type="ECO:0000256" key="4">
    <source>
        <dbReference type="ARBA" id="ARBA00022989"/>
    </source>
</evidence>
<protein>
    <recommendedName>
        <fullName evidence="10">Palmitoyltransferase</fullName>
        <ecNumber evidence="10">2.3.1.225</ecNumber>
    </recommendedName>
</protein>
<comment type="subcellular location">
    <subcellularLocation>
        <location evidence="1">Endomembrane system</location>
        <topology evidence="1">Multi-pass membrane protein</topology>
    </subcellularLocation>
</comment>
<evidence type="ECO:0000313" key="12">
    <source>
        <dbReference type="EMBL" id="PIK59445.1"/>
    </source>
</evidence>
<keyword evidence="3 10" id="KW-0812">Transmembrane</keyword>
<dbReference type="EMBL" id="MRZV01000083">
    <property type="protein sequence ID" value="PIK59445.1"/>
    <property type="molecule type" value="Genomic_DNA"/>
</dbReference>
<evidence type="ECO:0000256" key="7">
    <source>
        <dbReference type="ARBA" id="ARBA00023288"/>
    </source>
</evidence>
<proteinExistence type="inferred from homology"/>
<keyword evidence="4 10" id="KW-1133">Transmembrane helix</keyword>
<comment type="domain">
    <text evidence="10">The DHHC domain is required for palmitoyltransferase activity.</text>
</comment>
<evidence type="ECO:0000256" key="1">
    <source>
        <dbReference type="ARBA" id="ARBA00004127"/>
    </source>
</evidence>
<dbReference type="GO" id="GO:0005783">
    <property type="term" value="C:endoplasmic reticulum"/>
    <property type="evidence" value="ECO:0007669"/>
    <property type="project" value="TreeGrafter"/>
</dbReference>
<evidence type="ECO:0000256" key="5">
    <source>
        <dbReference type="ARBA" id="ARBA00023136"/>
    </source>
</evidence>